<dbReference type="Gene3D" id="3.40.50.720">
    <property type="entry name" value="NAD(P)-binding Rossmann-like Domain"/>
    <property type="match status" value="1"/>
</dbReference>
<comment type="subcellular location">
    <subcellularLocation>
        <location evidence="2">Golgi apparatus membrane</location>
        <topology evidence="2">Single-pass type II membrane protein</topology>
    </subcellularLocation>
    <subcellularLocation>
        <location evidence="12">Golgi apparatus</location>
        <location evidence="12">Golgi stack membrane</location>
    </subcellularLocation>
</comment>
<proteinExistence type="predicted"/>
<evidence type="ECO:0000259" key="13">
    <source>
        <dbReference type="Pfam" id="PF01370"/>
    </source>
</evidence>
<evidence type="ECO:0000256" key="5">
    <source>
        <dbReference type="ARBA" id="ARBA00022968"/>
    </source>
</evidence>
<dbReference type="FunFam" id="3.40.50.720:FF:000065">
    <property type="entry name" value="UDP-glucuronic acid decarboxylase 1"/>
    <property type="match status" value="1"/>
</dbReference>
<evidence type="ECO:0000256" key="9">
    <source>
        <dbReference type="ARBA" id="ARBA00023136"/>
    </source>
</evidence>
<organism evidence="14 15">
    <name type="scientific">Streptacidiphilus pinicola</name>
    <dbReference type="NCBI Taxonomy" id="2219663"/>
    <lineage>
        <taxon>Bacteria</taxon>
        <taxon>Bacillati</taxon>
        <taxon>Actinomycetota</taxon>
        <taxon>Actinomycetes</taxon>
        <taxon>Kitasatosporales</taxon>
        <taxon>Streptomycetaceae</taxon>
        <taxon>Streptacidiphilus</taxon>
    </lineage>
</organism>
<evidence type="ECO:0000256" key="12">
    <source>
        <dbReference type="ARBA" id="ARBA00037859"/>
    </source>
</evidence>
<dbReference type="GO" id="GO:0042732">
    <property type="term" value="P:D-xylose metabolic process"/>
    <property type="evidence" value="ECO:0007669"/>
    <property type="project" value="InterPro"/>
</dbReference>
<evidence type="ECO:0000256" key="11">
    <source>
        <dbReference type="ARBA" id="ARBA00023239"/>
    </source>
</evidence>
<evidence type="ECO:0000256" key="6">
    <source>
        <dbReference type="ARBA" id="ARBA00022989"/>
    </source>
</evidence>
<keyword evidence="9" id="KW-0472">Membrane</keyword>
<dbReference type="Proteomes" id="UP000248889">
    <property type="component" value="Unassembled WGS sequence"/>
</dbReference>
<evidence type="ECO:0000256" key="1">
    <source>
        <dbReference type="ARBA" id="ARBA00001911"/>
    </source>
</evidence>
<dbReference type="InterPro" id="IPR044516">
    <property type="entry name" value="UXS-like"/>
</dbReference>
<comment type="caution">
    <text evidence="14">The sequence shown here is derived from an EMBL/GenBank/DDBJ whole genome shotgun (WGS) entry which is preliminary data.</text>
</comment>
<keyword evidence="4" id="KW-0210">Decarboxylase</keyword>
<evidence type="ECO:0000256" key="8">
    <source>
        <dbReference type="ARBA" id="ARBA00023034"/>
    </source>
</evidence>
<keyword evidence="15" id="KW-1185">Reference proteome</keyword>
<dbReference type="GO" id="GO:0070403">
    <property type="term" value="F:NAD+ binding"/>
    <property type="evidence" value="ECO:0007669"/>
    <property type="project" value="InterPro"/>
</dbReference>
<dbReference type="InterPro" id="IPR001509">
    <property type="entry name" value="Epimerase_deHydtase"/>
</dbReference>
<evidence type="ECO:0000256" key="7">
    <source>
        <dbReference type="ARBA" id="ARBA00023027"/>
    </source>
</evidence>
<evidence type="ECO:0000256" key="10">
    <source>
        <dbReference type="ARBA" id="ARBA00023180"/>
    </source>
</evidence>
<keyword evidence="11" id="KW-0456">Lyase</keyword>
<dbReference type="EMBL" id="QKYN01000037">
    <property type="protein sequence ID" value="RAG85737.1"/>
    <property type="molecule type" value="Genomic_DNA"/>
</dbReference>
<name>A0A2X0IM48_9ACTN</name>
<keyword evidence="6" id="KW-1133">Transmembrane helix</keyword>
<evidence type="ECO:0000256" key="3">
    <source>
        <dbReference type="ARBA" id="ARBA00022692"/>
    </source>
</evidence>
<dbReference type="Pfam" id="PF01370">
    <property type="entry name" value="Epimerase"/>
    <property type="match status" value="1"/>
</dbReference>
<evidence type="ECO:0000256" key="2">
    <source>
        <dbReference type="ARBA" id="ARBA00004323"/>
    </source>
</evidence>
<protein>
    <submittedName>
        <fullName evidence="14">SDR family NAD-dependent epimerase/dehydratase</fullName>
    </submittedName>
</protein>
<dbReference type="RefSeq" id="WP_111500439.1">
    <property type="nucleotide sequence ID" value="NZ_QKYN01000037.1"/>
</dbReference>
<dbReference type="OrthoDB" id="9801785at2"/>
<evidence type="ECO:0000313" key="14">
    <source>
        <dbReference type="EMBL" id="RAG85737.1"/>
    </source>
</evidence>
<keyword evidence="3" id="KW-0812">Transmembrane</keyword>
<reference evidence="14 15" key="1">
    <citation type="submission" date="2018-06" db="EMBL/GenBank/DDBJ databases">
        <title>Streptacidiphilus pinicola sp. nov., isolated from pine grove soil.</title>
        <authorList>
            <person name="Roh S.G."/>
            <person name="Park S."/>
            <person name="Kim M.-K."/>
            <person name="Yun B.-R."/>
            <person name="Park J."/>
            <person name="Kim M.J."/>
            <person name="Kim Y.S."/>
            <person name="Kim S.B."/>
        </authorList>
    </citation>
    <scope>NUCLEOTIDE SEQUENCE [LARGE SCALE GENOMIC DNA]</scope>
    <source>
        <strain evidence="14 15">MMS16-CNU450</strain>
    </source>
</reference>
<gene>
    <name evidence="14" type="ORF">DN069_09505</name>
</gene>
<keyword evidence="7" id="KW-0520">NAD</keyword>
<dbReference type="SUPFAM" id="SSF51735">
    <property type="entry name" value="NAD(P)-binding Rossmann-fold domains"/>
    <property type="match status" value="1"/>
</dbReference>
<dbReference type="InterPro" id="IPR036291">
    <property type="entry name" value="NAD(P)-bd_dom_sf"/>
</dbReference>
<keyword evidence="5" id="KW-0735">Signal-anchor</keyword>
<dbReference type="PANTHER" id="PTHR43078">
    <property type="entry name" value="UDP-GLUCURONIC ACID DECARBOXYLASE-RELATED"/>
    <property type="match status" value="1"/>
</dbReference>
<accession>A0A2X0IM48</accession>
<feature type="domain" description="NAD-dependent epimerase/dehydratase" evidence="13">
    <location>
        <begin position="1"/>
        <end position="232"/>
    </location>
</feature>
<comment type="cofactor">
    <cofactor evidence="1">
        <name>NAD(+)</name>
        <dbReference type="ChEBI" id="CHEBI:57540"/>
    </cofactor>
</comment>
<keyword evidence="8" id="KW-0333">Golgi apparatus</keyword>
<evidence type="ECO:0000313" key="15">
    <source>
        <dbReference type="Proteomes" id="UP000248889"/>
    </source>
</evidence>
<keyword evidence="10" id="KW-0325">Glycoprotein</keyword>
<dbReference type="GO" id="GO:0048040">
    <property type="term" value="F:UDP-glucuronate decarboxylase activity"/>
    <property type="evidence" value="ECO:0007669"/>
    <property type="project" value="TreeGrafter"/>
</dbReference>
<evidence type="ECO:0000256" key="4">
    <source>
        <dbReference type="ARBA" id="ARBA00022793"/>
    </source>
</evidence>
<sequence>MTGGAGFIGSHLCERLLARGCRVVCVDNFSTSVWSNVQHLTQRPDFRLLRWDVTRPVRVSGTVDAVYHLASPASPRDYLAMPLETLRTGALGTWNTLELAEQHRARYLLVSASASYGNPQVHPQPEGYWGNVNPVGPSSVYDEAKRYAEALTTAYRQRRDVDAKIVRVFHAFGPRMRLDDGRAIPTFVRQALLRQPITVTGRGTQSRSPCYVADIVDGLLAMMDSDASGPLNLGSPHELSMRQLAHRIARLAGSPAPIRLVPRRREDPERQCPDITAARRVLRWEPRTPLDIGLGLTVNWFRQQLRVDRALPPTIAPEPAGSG</sequence>
<dbReference type="PANTHER" id="PTHR43078:SF6">
    <property type="entry name" value="UDP-GLUCURONIC ACID DECARBOXYLASE 1"/>
    <property type="match status" value="1"/>
</dbReference>
<dbReference type="GO" id="GO:0005737">
    <property type="term" value="C:cytoplasm"/>
    <property type="evidence" value="ECO:0007669"/>
    <property type="project" value="TreeGrafter"/>
</dbReference>
<dbReference type="AlphaFoldDB" id="A0A2X0IM48"/>